<keyword evidence="1" id="KW-0472">Membrane</keyword>
<feature type="transmembrane region" description="Helical" evidence="1">
    <location>
        <begin position="208"/>
        <end position="226"/>
    </location>
</feature>
<dbReference type="Proteomes" id="UP001208689">
    <property type="component" value="Chromosome"/>
</dbReference>
<keyword evidence="1" id="KW-1133">Transmembrane helix</keyword>
<proteinExistence type="predicted"/>
<organism evidence="2 3">
    <name type="scientific">Candidatus Lokiarchaeum ossiferum</name>
    <dbReference type="NCBI Taxonomy" id="2951803"/>
    <lineage>
        <taxon>Archaea</taxon>
        <taxon>Promethearchaeati</taxon>
        <taxon>Promethearchaeota</taxon>
        <taxon>Promethearchaeia</taxon>
        <taxon>Promethearchaeales</taxon>
        <taxon>Promethearchaeaceae</taxon>
        <taxon>Candidatus Lokiarchaeum</taxon>
    </lineage>
</organism>
<evidence type="ECO:0008006" key="4">
    <source>
        <dbReference type="Google" id="ProtNLM"/>
    </source>
</evidence>
<dbReference type="EMBL" id="CP104013">
    <property type="protein sequence ID" value="UYP44275.1"/>
    <property type="molecule type" value="Genomic_DNA"/>
</dbReference>
<reference evidence="2" key="1">
    <citation type="submission" date="2022-09" db="EMBL/GenBank/DDBJ databases">
        <title>Actin cytoskeleton and complex cell architecture in an #Asgard archaeon.</title>
        <authorList>
            <person name="Ponce Toledo R.I."/>
            <person name="Schleper C."/>
            <person name="Rodrigues Oliveira T."/>
            <person name="Wollweber F."/>
            <person name="Xu J."/>
            <person name="Rittmann S."/>
            <person name="Klingl A."/>
            <person name="Pilhofer M."/>
        </authorList>
    </citation>
    <scope>NUCLEOTIDE SEQUENCE</scope>
    <source>
        <strain evidence="2">B-35</strain>
    </source>
</reference>
<feature type="transmembrane region" description="Helical" evidence="1">
    <location>
        <begin position="31"/>
        <end position="54"/>
    </location>
</feature>
<protein>
    <recommendedName>
        <fullName evidence="4">Zinc-ribbon domain-containing protein</fullName>
    </recommendedName>
</protein>
<name>A0ABY6HL97_9ARCH</name>
<feature type="transmembrane region" description="Helical" evidence="1">
    <location>
        <begin position="148"/>
        <end position="178"/>
    </location>
</feature>
<feature type="transmembrane region" description="Helical" evidence="1">
    <location>
        <begin position="117"/>
        <end position="142"/>
    </location>
</feature>
<gene>
    <name evidence="2" type="ORF">NEF87_000560</name>
</gene>
<evidence type="ECO:0000313" key="2">
    <source>
        <dbReference type="EMBL" id="UYP44275.1"/>
    </source>
</evidence>
<keyword evidence="3" id="KW-1185">Reference proteome</keyword>
<evidence type="ECO:0000256" key="1">
    <source>
        <dbReference type="SAM" id="Phobius"/>
    </source>
</evidence>
<feature type="transmembrane region" description="Helical" evidence="1">
    <location>
        <begin position="66"/>
        <end position="91"/>
    </location>
</feature>
<keyword evidence="1" id="KW-0812">Transmembrane</keyword>
<evidence type="ECO:0000313" key="3">
    <source>
        <dbReference type="Proteomes" id="UP001208689"/>
    </source>
</evidence>
<sequence length="308" mass="33760">MQNHAYSSNQFNSNIFFEFGNSMKNYVKASVIVAIIGIIGSFIIPFLGIIPMLYGSGSSGPYQTMGGMMLISSLFGLASLGLSIFVLVRYIQYLSALKRIGQTLNDFNLQKAYKMEIGTIIGSIIFPIILIATFVPVIISMVNDPYEAMITGFLGLILLALLGGTIIFVLSILGVIALDRWGEQFRYNNNLIGINIAEGINYMKWGRIIAPFTGGIGSIFYLVGMWKAGTNLMIYKAGENQPGTFQPSMPSYQRSSETNFDSFSEQTYRPDSTLGGNTIIPSGFCSKCGQKILNLNSTFCENCGNKLK</sequence>
<accession>A0ABY6HL97</accession>